<proteinExistence type="predicted"/>
<evidence type="ECO:0000313" key="2">
    <source>
        <dbReference type="Proteomes" id="UP001223072"/>
    </source>
</evidence>
<evidence type="ECO:0000313" key="1">
    <source>
        <dbReference type="EMBL" id="MDQ0933388.1"/>
    </source>
</evidence>
<reference evidence="1 2" key="1">
    <citation type="submission" date="2023-07" db="EMBL/GenBank/DDBJ databases">
        <title>Comparative genomics of wheat-associated soil bacteria to identify genetic determinants of phenazine resistance.</title>
        <authorList>
            <person name="Mouncey N."/>
        </authorList>
    </citation>
    <scope>NUCLEOTIDE SEQUENCE [LARGE SCALE GENOMIC DNA]</scope>
    <source>
        <strain evidence="1 2">W2I16</strain>
    </source>
</reference>
<keyword evidence="2" id="KW-1185">Reference proteome</keyword>
<accession>A0ABU0RNU3</accession>
<evidence type="ECO:0008006" key="3">
    <source>
        <dbReference type="Google" id="ProtNLM"/>
    </source>
</evidence>
<gene>
    <name evidence="1" type="ORF">QFZ49_003328</name>
</gene>
<organism evidence="1 2">
    <name type="scientific">Streptomyces turgidiscabies</name>
    <dbReference type="NCBI Taxonomy" id="85558"/>
    <lineage>
        <taxon>Bacteria</taxon>
        <taxon>Bacillati</taxon>
        <taxon>Actinomycetota</taxon>
        <taxon>Actinomycetes</taxon>
        <taxon>Kitasatosporales</taxon>
        <taxon>Streptomycetaceae</taxon>
        <taxon>Streptomyces</taxon>
    </lineage>
</organism>
<comment type="caution">
    <text evidence="1">The sequence shown here is derived from an EMBL/GenBank/DDBJ whole genome shotgun (WGS) entry which is preliminary data.</text>
</comment>
<protein>
    <recommendedName>
        <fullName evidence="3">DUF985 domain-containing protein</fullName>
    </recommendedName>
</protein>
<name>A0ABU0RNU3_9ACTN</name>
<sequence length="137" mass="14665">MALHSHQPRLPRATWARRLSQPTLFAAGQDWDAIRVEADIGVRAVRFLEASGTPVGPVLHDQGNGQAYFLTPPGTAQRWQQDQTHALGEGSWVVLAPPGWEDGLLRWVSDPADGPAHTAVGDLTTALTVAAGGETSR</sequence>
<dbReference type="EMBL" id="JAUSZS010000004">
    <property type="protein sequence ID" value="MDQ0933388.1"/>
    <property type="molecule type" value="Genomic_DNA"/>
</dbReference>
<dbReference type="Proteomes" id="UP001223072">
    <property type="component" value="Unassembled WGS sequence"/>
</dbReference>
<dbReference type="RefSeq" id="WP_307627200.1">
    <property type="nucleotide sequence ID" value="NZ_JAUSZS010000004.1"/>
</dbReference>